<evidence type="ECO:0000259" key="2">
    <source>
        <dbReference type="PROSITE" id="PS50158"/>
    </source>
</evidence>
<dbReference type="Gene3D" id="2.40.70.10">
    <property type="entry name" value="Acid Proteases"/>
    <property type="match status" value="1"/>
</dbReference>
<dbReference type="GO" id="GO:0008270">
    <property type="term" value="F:zinc ion binding"/>
    <property type="evidence" value="ECO:0007669"/>
    <property type="project" value="UniProtKB-KW"/>
</dbReference>
<dbReference type="Gene3D" id="4.10.60.10">
    <property type="entry name" value="Zinc finger, CCHC-type"/>
    <property type="match status" value="1"/>
</dbReference>
<dbReference type="RefSeq" id="XP_027189390.1">
    <property type="nucleotide sequence ID" value="XM_027333589.1"/>
</dbReference>
<keyword evidence="3" id="KW-1185">Reference proteome</keyword>
<dbReference type="InterPro" id="IPR021109">
    <property type="entry name" value="Peptidase_aspartic_dom_sf"/>
</dbReference>
<evidence type="ECO:0000313" key="3">
    <source>
        <dbReference type="Proteomes" id="UP000087171"/>
    </source>
</evidence>
<evidence type="ECO:0000313" key="4">
    <source>
        <dbReference type="RefSeq" id="XP_027189390.1"/>
    </source>
</evidence>
<organism evidence="3 4">
    <name type="scientific">Cicer arietinum</name>
    <name type="common">Chickpea</name>
    <name type="synonym">Garbanzo</name>
    <dbReference type="NCBI Taxonomy" id="3827"/>
    <lineage>
        <taxon>Eukaryota</taxon>
        <taxon>Viridiplantae</taxon>
        <taxon>Streptophyta</taxon>
        <taxon>Embryophyta</taxon>
        <taxon>Tracheophyta</taxon>
        <taxon>Spermatophyta</taxon>
        <taxon>Magnoliopsida</taxon>
        <taxon>eudicotyledons</taxon>
        <taxon>Gunneridae</taxon>
        <taxon>Pentapetalae</taxon>
        <taxon>rosids</taxon>
        <taxon>fabids</taxon>
        <taxon>Fabales</taxon>
        <taxon>Fabaceae</taxon>
        <taxon>Papilionoideae</taxon>
        <taxon>50 kb inversion clade</taxon>
        <taxon>NPAAA clade</taxon>
        <taxon>Hologalegina</taxon>
        <taxon>IRL clade</taxon>
        <taxon>Cicereae</taxon>
        <taxon>Cicer</taxon>
    </lineage>
</organism>
<dbReference type="InterPro" id="IPR036875">
    <property type="entry name" value="Znf_CCHC_sf"/>
</dbReference>
<keyword evidence="1" id="KW-0479">Metal-binding</keyword>
<reference evidence="3" key="1">
    <citation type="journal article" date="2013" name="Nat. Biotechnol.">
        <title>Draft genome sequence of chickpea (Cicer arietinum) provides a resource for trait improvement.</title>
        <authorList>
            <person name="Varshney R.K."/>
            <person name="Song C."/>
            <person name="Saxena R.K."/>
            <person name="Azam S."/>
            <person name="Yu S."/>
            <person name="Sharpe A.G."/>
            <person name="Cannon S."/>
            <person name="Baek J."/>
            <person name="Rosen B.D."/>
            <person name="Tar'an B."/>
            <person name="Millan T."/>
            <person name="Zhang X."/>
            <person name="Ramsay L.D."/>
            <person name="Iwata A."/>
            <person name="Wang Y."/>
            <person name="Nelson W."/>
            <person name="Farmer A.D."/>
            <person name="Gaur P.M."/>
            <person name="Soderlund C."/>
            <person name="Penmetsa R.V."/>
            <person name="Xu C."/>
            <person name="Bharti A.K."/>
            <person name="He W."/>
            <person name="Winter P."/>
            <person name="Zhao S."/>
            <person name="Hane J.K."/>
            <person name="Carrasquilla-Garcia N."/>
            <person name="Condie J.A."/>
            <person name="Upadhyaya H.D."/>
            <person name="Luo M.C."/>
            <person name="Thudi M."/>
            <person name="Gowda C.L."/>
            <person name="Singh N.P."/>
            <person name="Lichtenzveig J."/>
            <person name="Gali K.K."/>
            <person name="Rubio J."/>
            <person name="Nadarajan N."/>
            <person name="Dolezel J."/>
            <person name="Bansal K.C."/>
            <person name="Xu X."/>
            <person name="Edwards D."/>
            <person name="Zhang G."/>
            <person name="Kahl G."/>
            <person name="Gil J."/>
            <person name="Singh K.B."/>
            <person name="Datta S.K."/>
            <person name="Jackson S.A."/>
            <person name="Wang J."/>
            <person name="Cook D.R."/>
        </authorList>
    </citation>
    <scope>NUCLEOTIDE SEQUENCE [LARGE SCALE GENOMIC DNA]</scope>
    <source>
        <strain evidence="3">cv. CDC Frontier</strain>
    </source>
</reference>
<protein>
    <submittedName>
        <fullName evidence="4">Uncharacterized protein LOC113786248</fullName>
    </submittedName>
</protein>
<dbReference type="PROSITE" id="PS50158">
    <property type="entry name" value="ZF_CCHC"/>
    <property type="match status" value="1"/>
</dbReference>
<dbReference type="InterPro" id="IPR001878">
    <property type="entry name" value="Znf_CCHC"/>
</dbReference>
<reference evidence="4" key="2">
    <citation type="submission" date="2025-08" db="UniProtKB">
        <authorList>
            <consortium name="RefSeq"/>
        </authorList>
    </citation>
    <scope>IDENTIFICATION</scope>
    <source>
        <tissue evidence="4">Etiolated seedlings</tissue>
    </source>
</reference>
<dbReference type="SUPFAM" id="SSF57756">
    <property type="entry name" value="Retrovirus zinc finger-like domains"/>
    <property type="match status" value="1"/>
</dbReference>
<dbReference type="AlphaFoldDB" id="A0A3Q7YEQ8"/>
<sequence length="167" mass="18456">MECPKCGRSHPGEYLYGKNTCFWCKISGHMSQDCPQRKMKGLANSNGSPTGRVYTLNAKKAKGNNNLIVGLKLTEITLPMVVSTTAKSNVETSYVCKSCHLIVSDRVYPTDLFCLPLKGMDVILGMDWLSANCILVGCKENFLYFRPAILSRNEIDSILLPSVSNLL</sequence>
<keyword evidence="1" id="KW-0862">Zinc</keyword>
<name>A0A3Q7YEQ8_CICAR</name>
<evidence type="ECO:0000256" key="1">
    <source>
        <dbReference type="PROSITE-ProRule" id="PRU00047"/>
    </source>
</evidence>
<keyword evidence="1" id="KW-0863">Zinc-finger</keyword>
<dbReference type="GO" id="GO:0003676">
    <property type="term" value="F:nucleic acid binding"/>
    <property type="evidence" value="ECO:0007669"/>
    <property type="project" value="InterPro"/>
</dbReference>
<feature type="domain" description="CCHC-type" evidence="2">
    <location>
        <begin position="21"/>
        <end position="36"/>
    </location>
</feature>
<proteinExistence type="predicted"/>
<dbReference type="OrthoDB" id="1436378at2759"/>
<accession>A0A3Q7YEQ8</accession>
<dbReference type="Pfam" id="PF08284">
    <property type="entry name" value="RVP_2"/>
    <property type="match status" value="1"/>
</dbReference>
<gene>
    <name evidence="4" type="primary">LOC113786248</name>
</gene>
<dbReference type="Proteomes" id="UP000087171">
    <property type="component" value="Chromosome Ca4"/>
</dbReference>